<protein>
    <submittedName>
        <fullName evidence="1">Uncharacterized protein</fullName>
    </submittedName>
</protein>
<sequence>MSSQRDVEKSYVSFGDRLREDDFAVEPAYGRAFELPSDDEWLTRLCLPLMVGVRR</sequence>
<dbReference type="EMBL" id="JACSQC010000001">
    <property type="protein sequence ID" value="MBD8042615.1"/>
    <property type="molecule type" value="Genomic_DNA"/>
</dbReference>
<organism evidence="1 2">
    <name type="scientific">Arthrobacter pullicola</name>
    <dbReference type="NCBI Taxonomy" id="2762224"/>
    <lineage>
        <taxon>Bacteria</taxon>
        <taxon>Bacillati</taxon>
        <taxon>Actinomycetota</taxon>
        <taxon>Actinomycetes</taxon>
        <taxon>Micrococcales</taxon>
        <taxon>Micrococcaceae</taxon>
        <taxon>Arthrobacter</taxon>
    </lineage>
</organism>
<evidence type="ECO:0000313" key="2">
    <source>
        <dbReference type="Proteomes" id="UP000652763"/>
    </source>
</evidence>
<comment type="caution">
    <text evidence="1">The sequence shown here is derived from an EMBL/GenBank/DDBJ whole genome shotgun (WGS) entry which is preliminary data.</text>
</comment>
<reference evidence="1 2" key="1">
    <citation type="submission" date="2020-08" db="EMBL/GenBank/DDBJ databases">
        <title>A Genomic Blueprint of the Chicken Gut Microbiome.</title>
        <authorList>
            <person name="Gilroy R."/>
            <person name="Ravi A."/>
            <person name="Getino M."/>
            <person name="Pursley I."/>
            <person name="Horton D.L."/>
            <person name="Alikhan N.-F."/>
            <person name="Baker D."/>
            <person name="Gharbi K."/>
            <person name="Hall N."/>
            <person name="Watson M."/>
            <person name="Adriaenssens E.M."/>
            <person name="Foster-Nyarko E."/>
            <person name="Jarju S."/>
            <person name="Secka A."/>
            <person name="Antonio M."/>
            <person name="Oren A."/>
            <person name="Chaudhuri R."/>
            <person name="La Ragione R.M."/>
            <person name="Hildebrand F."/>
            <person name="Pallen M.J."/>
        </authorList>
    </citation>
    <scope>NUCLEOTIDE SEQUENCE [LARGE SCALE GENOMIC DNA]</scope>
    <source>
        <strain evidence="1 2">Sa2BUA2</strain>
    </source>
</reference>
<dbReference type="Proteomes" id="UP000652763">
    <property type="component" value="Unassembled WGS sequence"/>
</dbReference>
<dbReference type="RefSeq" id="WP_191745536.1">
    <property type="nucleotide sequence ID" value="NZ_JACSQC010000001.1"/>
</dbReference>
<gene>
    <name evidence="1" type="ORF">H9638_02195</name>
</gene>
<proteinExistence type="predicted"/>
<keyword evidence="2" id="KW-1185">Reference proteome</keyword>
<name>A0ABR8YEG7_9MICC</name>
<evidence type="ECO:0000313" key="1">
    <source>
        <dbReference type="EMBL" id="MBD8042615.1"/>
    </source>
</evidence>
<accession>A0ABR8YEG7</accession>